<feature type="transmembrane region" description="Helical" evidence="6">
    <location>
        <begin position="134"/>
        <end position="157"/>
    </location>
</feature>
<protein>
    <recommendedName>
        <fullName evidence="7">Rhodopsin domain-containing protein</fullName>
    </recommendedName>
</protein>
<evidence type="ECO:0000313" key="9">
    <source>
        <dbReference type="Proteomes" id="UP000651452"/>
    </source>
</evidence>
<evidence type="ECO:0000256" key="3">
    <source>
        <dbReference type="ARBA" id="ARBA00022989"/>
    </source>
</evidence>
<evidence type="ECO:0000313" key="8">
    <source>
        <dbReference type="EMBL" id="KAF9697967.1"/>
    </source>
</evidence>
<accession>A0A8H7J7M7</accession>
<name>A0A8H7J7M7_9PLEO</name>
<proteinExistence type="inferred from homology"/>
<dbReference type="InterPro" id="IPR049326">
    <property type="entry name" value="Rhodopsin_dom_fungi"/>
</dbReference>
<dbReference type="OrthoDB" id="9976870at2759"/>
<keyword evidence="3 6" id="KW-1133">Transmembrane helix</keyword>
<reference evidence="8" key="1">
    <citation type="submission" date="2018-12" db="EMBL/GenBank/DDBJ databases">
        <authorList>
            <person name="Syme R.A."/>
            <person name="Farfan-Caceres L."/>
            <person name="Lichtenzveig J."/>
        </authorList>
    </citation>
    <scope>NUCLEOTIDE SEQUENCE</scope>
    <source>
        <strain evidence="8">Al4</strain>
    </source>
</reference>
<feature type="transmembrane region" description="Helical" evidence="6">
    <location>
        <begin position="254"/>
        <end position="276"/>
    </location>
</feature>
<feature type="transmembrane region" description="Helical" evidence="6">
    <location>
        <begin position="101"/>
        <end position="122"/>
    </location>
</feature>
<feature type="domain" description="Rhodopsin" evidence="7">
    <location>
        <begin position="41"/>
        <end position="285"/>
    </location>
</feature>
<feature type="transmembrane region" description="Helical" evidence="6">
    <location>
        <begin position="57"/>
        <end position="81"/>
    </location>
</feature>
<gene>
    <name evidence="8" type="ORF">EKO04_004225</name>
</gene>
<reference evidence="8" key="2">
    <citation type="submission" date="2020-09" db="EMBL/GenBank/DDBJ databases">
        <title>Reference genome assembly for Australian Ascochyta lentis isolate Al4.</title>
        <authorList>
            <person name="Lee R.C."/>
            <person name="Farfan-Caceres L.M."/>
            <person name="Debler J.W."/>
            <person name="Williams A.H."/>
            <person name="Henares B.M."/>
        </authorList>
    </citation>
    <scope>NUCLEOTIDE SEQUENCE</scope>
    <source>
        <strain evidence="8">Al4</strain>
    </source>
</reference>
<dbReference type="Proteomes" id="UP000651452">
    <property type="component" value="Unassembled WGS sequence"/>
</dbReference>
<evidence type="ECO:0000256" key="2">
    <source>
        <dbReference type="ARBA" id="ARBA00022692"/>
    </source>
</evidence>
<dbReference type="PANTHER" id="PTHR33048">
    <property type="entry name" value="PTH11-LIKE INTEGRAL MEMBRANE PROTEIN (AFU_ORTHOLOGUE AFUA_5G11245)"/>
    <property type="match status" value="1"/>
</dbReference>
<dbReference type="Pfam" id="PF20684">
    <property type="entry name" value="Fung_rhodopsin"/>
    <property type="match status" value="1"/>
</dbReference>
<comment type="caution">
    <text evidence="8">The sequence shown here is derived from an EMBL/GenBank/DDBJ whole genome shotgun (WGS) entry which is preliminary data.</text>
</comment>
<evidence type="ECO:0000256" key="4">
    <source>
        <dbReference type="ARBA" id="ARBA00023136"/>
    </source>
</evidence>
<feature type="transmembrane region" description="Helical" evidence="6">
    <location>
        <begin position="222"/>
        <end position="242"/>
    </location>
</feature>
<feature type="transmembrane region" description="Helical" evidence="6">
    <location>
        <begin position="20"/>
        <end position="45"/>
    </location>
</feature>
<organism evidence="8 9">
    <name type="scientific">Ascochyta lentis</name>
    <dbReference type="NCBI Taxonomy" id="205686"/>
    <lineage>
        <taxon>Eukaryota</taxon>
        <taxon>Fungi</taxon>
        <taxon>Dikarya</taxon>
        <taxon>Ascomycota</taxon>
        <taxon>Pezizomycotina</taxon>
        <taxon>Dothideomycetes</taxon>
        <taxon>Pleosporomycetidae</taxon>
        <taxon>Pleosporales</taxon>
        <taxon>Pleosporineae</taxon>
        <taxon>Didymellaceae</taxon>
        <taxon>Ascochyta</taxon>
    </lineage>
</organism>
<dbReference type="PANTHER" id="PTHR33048:SF15">
    <property type="entry name" value="INTEGRAL MEMBRANE PROTEIN"/>
    <property type="match status" value="1"/>
</dbReference>
<evidence type="ECO:0000256" key="6">
    <source>
        <dbReference type="SAM" id="Phobius"/>
    </source>
</evidence>
<keyword evidence="4 6" id="KW-0472">Membrane</keyword>
<dbReference type="InterPro" id="IPR052337">
    <property type="entry name" value="SAT4-like"/>
</dbReference>
<keyword evidence="9" id="KW-1185">Reference proteome</keyword>
<dbReference type="GO" id="GO:0016020">
    <property type="term" value="C:membrane"/>
    <property type="evidence" value="ECO:0007669"/>
    <property type="project" value="UniProtKB-SubCell"/>
</dbReference>
<evidence type="ECO:0000259" key="7">
    <source>
        <dbReference type="Pfam" id="PF20684"/>
    </source>
</evidence>
<sequence>MSTPSNDVDPSARLMTPDGLPLAVIVISVIFLGLSLVTVSLRTYIRLKKRTYGLDDAFMTIGTIVYIPVVGLAIYGCLVGLGRLNEDLNAWQQAEAVKYYVIWILLYVVALATVKSSVCITIRRIGSIKKSLKTTVWVLLAVTWASFLVTFLGTLLYCQPVRSLWTPALIISSQGSCAPVDVFLIIAHTATVSTILTDMALVIVPAVILWNTQMKRQAKIQAFGLLSFASLASIITMVRIPYVNKFESQTNLPFWVSHIILCSNVETGIGCFASSIPSLRHFFRKGSDGSTDPSSRRHISAGSKFMTPGSDFRNPTDIGFSLSAVHHGRAEDKWERLQDGASDKSDAPINLKAIYAERSYAVDVESATNLKH</sequence>
<dbReference type="AlphaFoldDB" id="A0A8H7J7M7"/>
<evidence type="ECO:0000256" key="1">
    <source>
        <dbReference type="ARBA" id="ARBA00004141"/>
    </source>
</evidence>
<comment type="similarity">
    <text evidence="5">Belongs to the SAT4 family.</text>
</comment>
<keyword evidence="2 6" id="KW-0812">Transmembrane</keyword>
<feature type="transmembrane region" description="Helical" evidence="6">
    <location>
        <begin position="182"/>
        <end position="210"/>
    </location>
</feature>
<dbReference type="EMBL" id="RZGK01000007">
    <property type="protein sequence ID" value="KAF9697967.1"/>
    <property type="molecule type" value="Genomic_DNA"/>
</dbReference>
<evidence type="ECO:0000256" key="5">
    <source>
        <dbReference type="ARBA" id="ARBA00038359"/>
    </source>
</evidence>
<comment type="subcellular location">
    <subcellularLocation>
        <location evidence="1">Membrane</location>
        <topology evidence="1">Multi-pass membrane protein</topology>
    </subcellularLocation>
</comment>